<dbReference type="Proteomes" id="UP000600946">
    <property type="component" value="Unassembled WGS sequence"/>
</dbReference>
<dbReference type="InterPro" id="IPR029063">
    <property type="entry name" value="SAM-dependent_MTases_sf"/>
</dbReference>
<protein>
    <submittedName>
        <fullName evidence="2">Methyltransferase</fullName>
    </submittedName>
</protein>
<feature type="domain" description="Methyltransferase type 12" evidence="1">
    <location>
        <begin position="66"/>
        <end position="162"/>
    </location>
</feature>
<dbReference type="InterPro" id="IPR013217">
    <property type="entry name" value="Methyltransf_12"/>
</dbReference>
<dbReference type="Pfam" id="PF08242">
    <property type="entry name" value="Methyltransf_12"/>
    <property type="match status" value="1"/>
</dbReference>
<keyword evidence="2" id="KW-0808">Transferase</keyword>
<evidence type="ECO:0000259" key="1">
    <source>
        <dbReference type="Pfam" id="PF08242"/>
    </source>
</evidence>
<comment type="caution">
    <text evidence="2">The sequence shown here is derived from an EMBL/GenBank/DDBJ whole genome shotgun (WGS) entry which is preliminary data.</text>
</comment>
<name>A0ABQ2ZME9_9ACTN</name>
<keyword evidence="3" id="KW-1185">Reference proteome</keyword>
<accession>A0ABQ2ZME9</accession>
<dbReference type="InterPro" id="IPR050508">
    <property type="entry name" value="Methyltransf_Superfamily"/>
</dbReference>
<dbReference type="PANTHER" id="PTHR42912">
    <property type="entry name" value="METHYLTRANSFERASE"/>
    <property type="match status" value="1"/>
</dbReference>
<dbReference type="CDD" id="cd02440">
    <property type="entry name" value="AdoMet_MTases"/>
    <property type="match status" value="1"/>
</dbReference>
<dbReference type="Gene3D" id="3.40.50.150">
    <property type="entry name" value="Vaccinia Virus protein VP39"/>
    <property type="match status" value="1"/>
</dbReference>
<sequence length="284" mass="31452">MTDTTEDFDPAVRRMMSSNEANWDARTPVHLASRFYGVADKSADPERWFADYEWHDLGDLAGLDVLHLQCHLGTETMAFANRGARTVGLDLSGASVSAARTLAAEAGLDVAYVRGNVYDAARLLPGRQFDVVYTGKGALCYLPDLPRWAETVASLLRPGGRLYLAEFHPLLNSLGPSPAPGAGPELLLRNDYLGGKGPVRRDATYTYTDGPAVQGATECYEWMHGLDEVVDAVLGADLRLVRLRESDELPWPRWPQMVRTPQGWWRLPDSEPRIPLLFTLTAQR</sequence>
<evidence type="ECO:0000313" key="2">
    <source>
        <dbReference type="EMBL" id="GGY17487.1"/>
    </source>
</evidence>
<dbReference type="GO" id="GO:0008168">
    <property type="term" value="F:methyltransferase activity"/>
    <property type="evidence" value="ECO:0007669"/>
    <property type="project" value="UniProtKB-KW"/>
</dbReference>
<keyword evidence="2" id="KW-0489">Methyltransferase</keyword>
<dbReference type="EMBL" id="BMUU01000001">
    <property type="protein sequence ID" value="GGY17487.1"/>
    <property type="molecule type" value="Genomic_DNA"/>
</dbReference>
<evidence type="ECO:0000313" key="3">
    <source>
        <dbReference type="Proteomes" id="UP000600946"/>
    </source>
</evidence>
<gene>
    <name evidence="2" type="ORF">GCM10010326_07320</name>
</gene>
<dbReference type="GO" id="GO:0032259">
    <property type="term" value="P:methylation"/>
    <property type="evidence" value="ECO:0007669"/>
    <property type="project" value="UniProtKB-KW"/>
</dbReference>
<proteinExistence type="predicted"/>
<reference evidence="3" key="1">
    <citation type="journal article" date="2019" name="Int. J. Syst. Evol. Microbiol.">
        <title>The Global Catalogue of Microorganisms (GCM) 10K type strain sequencing project: providing services to taxonomists for standard genome sequencing and annotation.</title>
        <authorList>
            <consortium name="The Broad Institute Genomics Platform"/>
            <consortium name="The Broad Institute Genome Sequencing Center for Infectious Disease"/>
            <person name="Wu L."/>
            <person name="Ma J."/>
        </authorList>
    </citation>
    <scope>NUCLEOTIDE SEQUENCE [LARGE SCALE GENOMIC DNA]</scope>
    <source>
        <strain evidence="3">JCM 4594</strain>
    </source>
</reference>
<dbReference type="SUPFAM" id="SSF53335">
    <property type="entry name" value="S-adenosyl-L-methionine-dependent methyltransferases"/>
    <property type="match status" value="1"/>
</dbReference>
<organism evidence="2 3">
    <name type="scientific">Streptomyces xanthochromogenes</name>
    <dbReference type="NCBI Taxonomy" id="67384"/>
    <lineage>
        <taxon>Bacteria</taxon>
        <taxon>Bacillati</taxon>
        <taxon>Actinomycetota</taxon>
        <taxon>Actinomycetes</taxon>
        <taxon>Kitasatosporales</taxon>
        <taxon>Streptomycetaceae</taxon>
        <taxon>Streptomyces</taxon>
    </lineage>
</organism>